<accession>A0AA88TII3</accession>
<dbReference type="EMBL" id="JAUYZG010000016">
    <property type="protein sequence ID" value="KAK2886171.1"/>
    <property type="molecule type" value="Genomic_DNA"/>
</dbReference>
<evidence type="ECO:0000313" key="2">
    <source>
        <dbReference type="Proteomes" id="UP001187343"/>
    </source>
</evidence>
<gene>
    <name evidence="1" type="ORF">Q8A67_017008</name>
</gene>
<organism evidence="1 2">
    <name type="scientific">Cirrhinus molitorella</name>
    <name type="common">mud carp</name>
    <dbReference type="NCBI Taxonomy" id="172907"/>
    <lineage>
        <taxon>Eukaryota</taxon>
        <taxon>Metazoa</taxon>
        <taxon>Chordata</taxon>
        <taxon>Craniata</taxon>
        <taxon>Vertebrata</taxon>
        <taxon>Euteleostomi</taxon>
        <taxon>Actinopterygii</taxon>
        <taxon>Neopterygii</taxon>
        <taxon>Teleostei</taxon>
        <taxon>Ostariophysi</taxon>
        <taxon>Cypriniformes</taxon>
        <taxon>Cyprinidae</taxon>
        <taxon>Labeoninae</taxon>
        <taxon>Labeonini</taxon>
        <taxon>Cirrhinus</taxon>
    </lineage>
</organism>
<comment type="caution">
    <text evidence="1">The sequence shown here is derived from an EMBL/GenBank/DDBJ whole genome shotgun (WGS) entry which is preliminary data.</text>
</comment>
<reference evidence="1" key="1">
    <citation type="submission" date="2023-08" db="EMBL/GenBank/DDBJ databases">
        <title>Chromosome-level Genome Assembly of mud carp (Cirrhinus molitorella).</title>
        <authorList>
            <person name="Liu H."/>
        </authorList>
    </citation>
    <scope>NUCLEOTIDE SEQUENCE</scope>
    <source>
        <strain evidence="1">Prfri</strain>
        <tissue evidence="1">Muscle</tissue>
    </source>
</reference>
<dbReference type="Proteomes" id="UP001187343">
    <property type="component" value="Unassembled WGS sequence"/>
</dbReference>
<dbReference type="AlphaFoldDB" id="A0AA88TII3"/>
<evidence type="ECO:0000313" key="1">
    <source>
        <dbReference type="EMBL" id="KAK2886171.1"/>
    </source>
</evidence>
<keyword evidence="2" id="KW-1185">Reference proteome</keyword>
<name>A0AA88TII3_9TELE</name>
<sequence>MGILSGAHMGEFRWAPYVVPSWWSEIGRPHFPETSVAVDAEIGGSTVDEATRMMAFLLDHPLSREFYCVCQHGKREFWGSNCLRLYKDH</sequence>
<protein>
    <submittedName>
        <fullName evidence="1">Uncharacterized protein</fullName>
    </submittedName>
</protein>
<proteinExistence type="predicted"/>